<evidence type="ECO:0000313" key="3">
    <source>
        <dbReference type="EMBL" id="GIG50077.1"/>
    </source>
</evidence>
<proteinExistence type="predicted"/>
<accession>A0A919PTS8</accession>
<evidence type="ECO:0000313" key="4">
    <source>
        <dbReference type="Proteomes" id="UP000660611"/>
    </source>
</evidence>
<protein>
    <recommendedName>
        <fullName evidence="5">Secreted protein</fullName>
    </recommendedName>
</protein>
<name>A0A919PTS8_9ACTN</name>
<evidence type="ECO:0000256" key="1">
    <source>
        <dbReference type="SAM" id="MobiDB-lite"/>
    </source>
</evidence>
<sequence length="271" mass="28356">MQRHLLRAGAVALAGLLGAVVIPAGPAGAEPMCDRPVPPPACGDGGGDDPPPAPRDIPVHGTLDAVTYVGNAVRVSGWGIDRDSGSAPLVVDIYLDGAWKRTLTADTYRQDVADAYPSYGAYRGFDATVPAGLGTHQVCAWAISVVPAGAPNPGNPSLGCRTYTGVLAAPGNPRTISRAQDGTTVLGFKDNSVEETSFRVTITRQYWEPYTDPRWGQLYRAYYVDRQITVPAQAGTDEVTATTQTSGSDCRTTVTAVSGSFQSAPVSAGWC</sequence>
<dbReference type="AlphaFoldDB" id="A0A919PTS8"/>
<keyword evidence="4" id="KW-1185">Reference proteome</keyword>
<evidence type="ECO:0008006" key="5">
    <source>
        <dbReference type="Google" id="ProtNLM"/>
    </source>
</evidence>
<dbReference type="RefSeq" id="WP_203851725.1">
    <property type="nucleotide sequence ID" value="NZ_BAAAVW010000014.1"/>
</dbReference>
<feature type="region of interest" description="Disordered" evidence="1">
    <location>
        <begin position="31"/>
        <end position="56"/>
    </location>
</feature>
<dbReference type="EMBL" id="BONQ01000127">
    <property type="protein sequence ID" value="GIG50077.1"/>
    <property type="molecule type" value="Genomic_DNA"/>
</dbReference>
<feature type="chain" id="PRO_5037664823" description="Secreted protein" evidence="2">
    <location>
        <begin position="30"/>
        <end position="271"/>
    </location>
</feature>
<reference evidence="3" key="1">
    <citation type="submission" date="2021-01" db="EMBL/GenBank/DDBJ databases">
        <title>Whole genome shotgun sequence of Dactylosporangium siamense NBRC 106093.</title>
        <authorList>
            <person name="Komaki H."/>
            <person name="Tamura T."/>
        </authorList>
    </citation>
    <scope>NUCLEOTIDE SEQUENCE</scope>
    <source>
        <strain evidence="3">NBRC 106093</strain>
    </source>
</reference>
<evidence type="ECO:0000256" key="2">
    <source>
        <dbReference type="SAM" id="SignalP"/>
    </source>
</evidence>
<gene>
    <name evidence="3" type="ORF">Dsi01nite_081180</name>
</gene>
<feature type="signal peptide" evidence="2">
    <location>
        <begin position="1"/>
        <end position="29"/>
    </location>
</feature>
<comment type="caution">
    <text evidence="3">The sequence shown here is derived from an EMBL/GenBank/DDBJ whole genome shotgun (WGS) entry which is preliminary data.</text>
</comment>
<organism evidence="3 4">
    <name type="scientific">Dactylosporangium siamense</name>
    <dbReference type="NCBI Taxonomy" id="685454"/>
    <lineage>
        <taxon>Bacteria</taxon>
        <taxon>Bacillati</taxon>
        <taxon>Actinomycetota</taxon>
        <taxon>Actinomycetes</taxon>
        <taxon>Micromonosporales</taxon>
        <taxon>Micromonosporaceae</taxon>
        <taxon>Dactylosporangium</taxon>
    </lineage>
</organism>
<dbReference type="Proteomes" id="UP000660611">
    <property type="component" value="Unassembled WGS sequence"/>
</dbReference>
<keyword evidence="2" id="KW-0732">Signal</keyword>